<dbReference type="RefSeq" id="WP_160042387.1">
    <property type="nucleotide sequence ID" value="NZ_BORQ01000003.1"/>
</dbReference>
<keyword evidence="1" id="KW-0812">Transmembrane</keyword>
<reference evidence="3" key="1">
    <citation type="submission" date="2021-03" db="EMBL/GenBank/DDBJ databases">
        <title>Antimicrobial resistance genes in bacteria isolated from Japanese honey, and their potential for conferring macrolide and lincosamide resistance in the American foulbrood pathogen Paenibacillus larvae.</title>
        <authorList>
            <person name="Okamoto M."/>
            <person name="Kumagai M."/>
            <person name="Kanamori H."/>
            <person name="Takamatsu D."/>
        </authorList>
    </citation>
    <scope>NUCLEOTIDE SEQUENCE</scope>
    <source>
        <strain evidence="3">J2TS6</strain>
    </source>
</reference>
<dbReference type="Proteomes" id="UP000679779">
    <property type="component" value="Unassembled WGS sequence"/>
</dbReference>
<accession>A0A919XG63</accession>
<dbReference type="EMBL" id="BORQ01000003">
    <property type="protein sequence ID" value="GIO31576.1"/>
    <property type="molecule type" value="Genomic_DNA"/>
</dbReference>
<dbReference type="Gene3D" id="3.60.40.10">
    <property type="entry name" value="PPM-type phosphatase domain"/>
    <property type="match status" value="1"/>
</dbReference>
<dbReference type="InterPro" id="IPR036457">
    <property type="entry name" value="PPM-type-like_dom_sf"/>
</dbReference>
<keyword evidence="1" id="KW-0472">Membrane</keyword>
<evidence type="ECO:0000313" key="4">
    <source>
        <dbReference type="Proteomes" id="UP000679779"/>
    </source>
</evidence>
<feature type="domain" description="PPM-type phosphatase" evidence="2">
    <location>
        <begin position="63"/>
        <end position="300"/>
    </location>
</feature>
<dbReference type="PROSITE" id="PS51746">
    <property type="entry name" value="PPM_2"/>
    <property type="match status" value="1"/>
</dbReference>
<evidence type="ECO:0000256" key="1">
    <source>
        <dbReference type="SAM" id="Phobius"/>
    </source>
</evidence>
<comment type="caution">
    <text evidence="3">The sequence shown here is derived from an EMBL/GenBank/DDBJ whole genome shotgun (WGS) entry which is preliminary data.</text>
</comment>
<sequence>MGNWDFIDKYGVLMAAALLVAVLYAARLMLQRRPTPALQAAEDWAFEEAGDEYAPPSAVPEVEIGNAQTIGRRAEQDDYFASAATRVGTMAVIADGISGLSNGRMSSTLAVTTFTREFLKVEDPREIPDFFSKAAFVSNRAIMEQLGGENGGTTLVAVVICGRRLHWGAVGDSLLILFRDGELMPVNSKHTLETMLEERYLSGEISKEDIEQNPMRNQLTNYLGYGGFKSMEIGEPVYLEPGDTVVLCSDGVVDALTEVELEEILMRKLPPQETAEHIIEGVERKGFKHQDNATVMILRKRD</sequence>
<dbReference type="InterPro" id="IPR001932">
    <property type="entry name" value="PPM-type_phosphatase-like_dom"/>
</dbReference>
<proteinExistence type="predicted"/>
<dbReference type="AlphaFoldDB" id="A0A919XG63"/>
<evidence type="ECO:0000313" key="3">
    <source>
        <dbReference type="EMBL" id="GIO31576.1"/>
    </source>
</evidence>
<dbReference type="Pfam" id="PF13672">
    <property type="entry name" value="PP2C_2"/>
    <property type="match status" value="1"/>
</dbReference>
<organism evidence="3 4">
    <name type="scientific">Paenibacillus albilobatus</name>
    <dbReference type="NCBI Taxonomy" id="2716884"/>
    <lineage>
        <taxon>Bacteria</taxon>
        <taxon>Bacillati</taxon>
        <taxon>Bacillota</taxon>
        <taxon>Bacilli</taxon>
        <taxon>Bacillales</taxon>
        <taxon>Paenibacillaceae</taxon>
        <taxon>Paenibacillus</taxon>
    </lineage>
</organism>
<dbReference type="SUPFAM" id="SSF81606">
    <property type="entry name" value="PP2C-like"/>
    <property type="match status" value="1"/>
</dbReference>
<protein>
    <submittedName>
        <fullName evidence="3">Protein phosphatase</fullName>
    </submittedName>
</protein>
<feature type="transmembrane region" description="Helical" evidence="1">
    <location>
        <begin position="12"/>
        <end position="30"/>
    </location>
</feature>
<gene>
    <name evidence="3" type="primary">pppL</name>
    <name evidence="3" type="ORF">J2TS6_27170</name>
</gene>
<evidence type="ECO:0000259" key="2">
    <source>
        <dbReference type="PROSITE" id="PS51746"/>
    </source>
</evidence>
<keyword evidence="1" id="KW-1133">Transmembrane helix</keyword>
<dbReference type="SMART" id="SM00332">
    <property type="entry name" value="PP2Cc"/>
    <property type="match status" value="1"/>
</dbReference>
<name>A0A919XG63_9BACL</name>
<dbReference type="SMART" id="SM00331">
    <property type="entry name" value="PP2C_SIG"/>
    <property type="match status" value="1"/>
</dbReference>
<dbReference type="CDD" id="cd00143">
    <property type="entry name" value="PP2Cc"/>
    <property type="match status" value="1"/>
</dbReference>
<keyword evidence="4" id="KW-1185">Reference proteome</keyword>